<feature type="transmembrane region" description="Helical" evidence="5">
    <location>
        <begin position="32"/>
        <end position="56"/>
    </location>
</feature>
<evidence type="ECO:0000313" key="7">
    <source>
        <dbReference type="Proteomes" id="UP000196320"/>
    </source>
</evidence>
<feature type="transmembrane region" description="Helical" evidence="5">
    <location>
        <begin position="124"/>
        <end position="146"/>
    </location>
</feature>
<dbReference type="InterPro" id="IPR002781">
    <property type="entry name" value="TM_pro_TauE-like"/>
</dbReference>
<dbReference type="EMBL" id="FUKO01000020">
    <property type="protein sequence ID" value="SJN34938.1"/>
    <property type="molecule type" value="Genomic_DNA"/>
</dbReference>
<evidence type="ECO:0000313" key="6">
    <source>
        <dbReference type="EMBL" id="SJN34938.1"/>
    </source>
</evidence>
<accession>A0A1R4JSF2</accession>
<evidence type="ECO:0000256" key="2">
    <source>
        <dbReference type="ARBA" id="ARBA00022692"/>
    </source>
</evidence>
<gene>
    <name evidence="6" type="ORF">FM104_08655</name>
</gene>
<evidence type="ECO:0000256" key="5">
    <source>
        <dbReference type="RuleBase" id="RU363041"/>
    </source>
</evidence>
<reference evidence="6 7" key="1">
    <citation type="submission" date="2017-02" db="EMBL/GenBank/DDBJ databases">
        <authorList>
            <person name="Peterson S.W."/>
        </authorList>
    </citation>
    <scope>NUCLEOTIDE SEQUENCE [LARGE SCALE GENOMIC DNA]</scope>
    <source>
        <strain evidence="6 7">B Mb 05.01</strain>
    </source>
</reference>
<keyword evidence="7" id="KW-1185">Reference proteome</keyword>
<keyword evidence="5" id="KW-1003">Cell membrane</keyword>
<dbReference type="GO" id="GO:0005886">
    <property type="term" value="C:plasma membrane"/>
    <property type="evidence" value="ECO:0007669"/>
    <property type="project" value="UniProtKB-SubCell"/>
</dbReference>
<dbReference type="RefSeq" id="WP_087131359.1">
    <property type="nucleotide sequence ID" value="NZ_FUKO01000020.1"/>
</dbReference>
<dbReference type="Proteomes" id="UP000196320">
    <property type="component" value="Unassembled WGS sequence"/>
</dbReference>
<keyword evidence="3 5" id="KW-1133">Transmembrane helix</keyword>
<feature type="transmembrane region" description="Helical" evidence="5">
    <location>
        <begin position="94"/>
        <end position="112"/>
    </location>
</feature>
<dbReference type="Pfam" id="PF01925">
    <property type="entry name" value="TauE"/>
    <property type="match status" value="1"/>
</dbReference>
<evidence type="ECO:0000256" key="1">
    <source>
        <dbReference type="ARBA" id="ARBA00004141"/>
    </source>
</evidence>
<sequence length="240" mass="24339">MLLLTALATIVAAIIQRVTGLAFVLVLIGPIVLVYGPVEGVTVAVLLAVVASLTALPSAWPDIDWRRSLWLLGAGLLAAPFGALTATLLPETALLFMIGGMGVLALSAQHLGPIARQVNGRRGAIGAGAVAGFMHASSGLSGPALASFALGDGWSQRPFAASAQVIFLGYGTASVALRGLPTTTAPTDLLVLAACTAGGMLLGAFAARRVPLALARRVMLLCAWAGTLVLLARAVIALFI</sequence>
<keyword evidence="2 5" id="KW-0812">Transmembrane</keyword>
<feature type="transmembrane region" description="Helical" evidence="5">
    <location>
        <begin position="158"/>
        <end position="177"/>
    </location>
</feature>
<evidence type="ECO:0000256" key="3">
    <source>
        <dbReference type="ARBA" id="ARBA00022989"/>
    </source>
</evidence>
<dbReference type="OrthoDB" id="3872971at2"/>
<name>A0A1R4JSF2_9MICO</name>
<feature type="transmembrane region" description="Helical" evidence="5">
    <location>
        <begin position="189"/>
        <end position="206"/>
    </location>
</feature>
<feature type="transmembrane region" description="Helical" evidence="5">
    <location>
        <begin position="218"/>
        <end position="239"/>
    </location>
</feature>
<proteinExistence type="inferred from homology"/>
<organism evidence="6 7">
    <name type="scientific">Microbacterium esteraromaticum</name>
    <dbReference type="NCBI Taxonomy" id="57043"/>
    <lineage>
        <taxon>Bacteria</taxon>
        <taxon>Bacillati</taxon>
        <taxon>Actinomycetota</taxon>
        <taxon>Actinomycetes</taxon>
        <taxon>Micrococcales</taxon>
        <taxon>Microbacteriaceae</taxon>
        <taxon>Microbacterium</taxon>
    </lineage>
</organism>
<comment type="similarity">
    <text evidence="5">Belongs to the 4-toluene sulfonate uptake permease (TSUP) (TC 2.A.102) family.</text>
</comment>
<keyword evidence="4 5" id="KW-0472">Membrane</keyword>
<evidence type="ECO:0000256" key="4">
    <source>
        <dbReference type="ARBA" id="ARBA00023136"/>
    </source>
</evidence>
<comment type="subcellular location">
    <subcellularLocation>
        <location evidence="5">Cell membrane</location>
        <topology evidence="5">Multi-pass membrane protein</topology>
    </subcellularLocation>
    <subcellularLocation>
        <location evidence="1">Membrane</location>
        <topology evidence="1">Multi-pass membrane protein</topology>
    </subcellularLocation>
</comment>
<feature type="transmembrane region" description="Helical" evidence="5">
    <location>
        <begin position="68"/>
        <end position="88"/>
    </location>
</feature>
<dbReference type="AlphaFoldDB" id="A0A1R4JSF2"/>
<protein>
    <recommendedName>
        <fullName evidence="5">Probable membrane transporter protein</fullName>
    </recommendedName>
</protein>